<evidence type="ECO:0000256" key="1">
    <source>
        <dbReference type="ARBA" id="ARBA00004300"/>
    </source>
</evidence>
<feature type="region of interest" description="Disordered" evidence="7">
    <location>
        <begin position="58"/>
        <end position="149"/>
    </location>
</feature>
<evidence type="ECO:0008006" key="10">
    <source>
        <dbReference type="Google" id="ProtNLM"/>
    </source>
</evidence>
<name>A0AAV2T053_CALDB</name>
<feature type="compositionally biased region" description="Polar residues" evidence="7">
    <location>
        <begin position="509"/>
        <end position="523"/>
    </location>
</feature>
<dbReference type="GO" id="GO:0005813">
    <property type="term" value="C:centrosome"/>
    <property type="evidence" value="ECO:0007669"/>
    <property type="project" value="UniProtKB-SubCell"/>
</dbReference>
<feature type="compositionally biased region" description="Polar residues" evidence="7">
    <location>
        <begin position="91"/>
        <end position="104"/>
    </location>
</feature>
<organism evidence="8 9">
    <name type="scientific">Calicophoron daubneyi</name>
    <name type="common">Rumen fluke</name>
    <name type="synonym">Paramphistomum daubneyi</name>
    <dbReference type="NCBI Taxonomy" id="300641"/>
    <lineage>
        <taxon>Eukaryota</taxon>
        <taxon>Metazoa</taxon>
        <taxon>Spiralia</taxon>
        <taxon>Lophotrochozoa</taxon>
        <taxon>Platyhelminthes</taxon>
        <taxon>Trematoda</taxon>
        <taxon>Digenea</taxon>
        <taxon>Plagiorchiida</taxon>
        <taxon>Pronocephalata</taxon>
        <taxon>Paramphistomoidea</taxon>
        <taxon>Paramphistomidae</taxon>
        <taxon>Calicophoron</taxon>
    </lineage>
</organism>
<evidence type="ECO:0000256" key="4">
    <source>
        <dbReference type="ARBA" id="ARBA00023054"/>
    </source>
</evidence>
<feature type="compositionally biased region" description="Basic residues" evidence="7">
    <location>
        <begin position="79"/>
        <end position="90"/>
    </location>
</feature>
<feature type="region of interest" description="Disordered" evidence="7">
    <location>
        <begin position="600"/>
        <end position="633"/>
    </location>
</feature>
<evidence type="ECO:0000256" key="5">
    <source>
        <dbReference type="ARBA" id="ARBA00023212"/>
    </source>
</evidence>
<feature type="region of interest" description="Disordered" evidence="7">
    <location>
        <begin position="504"/>
        <end position="525"/>
    </location>
</feature>
<evidence type="ECO:0000256" key="3">
    <source>
        <dbReference type="ARBA" id="ARBA00022490"/>
    </source>
</evidence>
<evidence type="ECO:0000256" key="7">
    <source>
        <dbReference type="SAM" id="MobiDB-lite"/>
    </source>
</evidence>
<keyword evidence="4 6" id="KW-0175">Coiled coil</keyword>
<comment type="subcellular location">
    <subcellularLocation>
        <location evidence="1">Cytoplasm</location>
        <location evidence="1">Cytoskeleton</location>
        <location evidence="1">Microtubule organizing center</location>
        <location evidence="1">Centrosome</location>
    </subcellularLocation>
</comment>
<evidence type="ECO:0000313" key="9">
    <source>
        <dbReference type="Proteomes" id="UP001497525"/>
    </source>
</evidence>
<accession>A0AAV2T053</accession>
<protein>
    <recommendedName>
        <fullName evidence="10">Outer dense fiber protein 2</fullName>
    </recommendedName>
</protein>
<dbReference type="PANTHER" id="PTHR23162:SF10">
    <property type="entry name" value="FI13205P"/>
    <property type="match status" value="1"/>
</dbReference>
<feature type="compositionally biased region" description="Basic and acidic residues" evidence="7">
    <location>
        <begin position="112"/>
        <end position="132"/>
    </location>
</feature>
<evidence type="ECO:0000313" key="8">
    <source>
        <dbReference type="EMBL" id="CAL5129406.1"/>
    </source>
</evidence>
<dbReference type="AlphaFoldDB" id="A0AAV2T053"/>
<proteinExistence type="inferred from homology"/>
<sequence length="633" mass="72049">MTKNTVRLNDAGVIAARSKSPIHLHISEDSPVHLYFNRTRSDNMSNRSKQNVALFHAPWIPPPAKTSSGHQFSDSVSSRRARLQQTKRSHSANSLTSIRNNDGGSQELARVPTRESYDFLDDRPTREDESRRKSLPFSTGPSAGQLGDRRETVKLLGDEDTDVAWTATIAEEWVKDVDKSITCVAKAIRDLEEIMEELVYEGRRLTSRDIARIYPPRDDLILHGEVAVRAGRELCRWASNAKRHQDRYFSSRLNEAQHSEAELRTQVRQLTEKLDRATSELEATKNQLNSTQAERIRFNTMNESLESVKGHLQRELRQKGAECDRLAAQVRNLETRMADERATLRTRLEAAEASLEQMRDTKEAVKRAAKAQKKRADKIEQELNETLDRLTAKEALLAETKLGKENEHLRGVAASCEERLHLAEQEMEELRSNLAHCENLLSEYHGDAATQEEKLRTLTEQLDKAEERNRRSQTQVDEIEQRLRETEAQNRALLNALETRATEVRRKVTTSTDQTKSSSNQGLITELRRELDEARKERDNSTRQAEVRLADLQAQLNQADATNRSLQAYLTFLKRSYTSVFQSDVIPLLNGVDSYPTSIMPAKTSGSQPQTDLDTPNFSGNSQNTHLPIDKHR</sequence>
<evidence type="ECO:0000256" key="6">
    <source>
        <dbReference type="SAM" id="Coils"/>
    </source>
</evidence>
<feature type="coiled-coil region" evidence="6">
    <location>
        <begin position="253"/>
        <end position="496"/>
    </location>
</feature>
<comment type="similarity">
    <text evidence="2">Belongs to the ODF2 family.</text>
</comment>
<reference evidence="8" key="1">
    <citation type="submission" date="2024-06" db="EMBL/GenBank/DDBJ databases">
        <authorList>
            <person name="Liu X."/>
            <person name="Lenzi L."/>
            <person name="Haldenby T S."/>
            <person name="Uol C."/>
        </authorList>
    </citation>
    <scope>NUCLEOTIDE SEQUENCE</scope>
</reference>
<dbReference type="InterPro" id="IPR026099">
    <property type="entry name" value="Odf2-rel"/>
</dbReference>
<evidence type="ECO:0000256" key="2">
    <source>
        <dbReference type="ARBA" id="ARBA00009316"/>
    </source>
</evidence>
<gene>
    <name evidence="8" type="ORF">CDAUBV1_LOCUS333</name>
</gene>
<dbReference type="GO" id="GO:1902017">
    <property type="term" value="P:regulation of cilium assembly"/>
    <property type="evidence" value="ECO:0007669"/>
    <property type="project" value="TreeGrafter"/>
</dbReference>
<dbReference type="EMBL" id="CAXLJL010000001">
    <property type="protein sequence ID" value="CAL5129406.1"/>
    <property type="molecule type" value="Genomic_DNA"/>
</dbReference>
<keyword evidence="3" id="KW-0963">Cytoplasm</keyword>
<feature type="compositionally biased region" description="Polar residues" evidence="7">
    <location>
        <begin position="65"/>
        <end position="78"/>
    </location>
</feature>
<dbReference type="SUPFAM" id="SSF57997">
    <property type="entry name" value="Tropomyosin"/>
    <property type="match status" value="1"/>
</dbReference>
<keyword evidence="5" id="KW-0206">Cytoskeleton</keyword>
<dbReference type="PANTHER" id="PTHR23162">
    <property type="entry name" value="OUTER DENSE FIBER OF SPERM TAILS 2"/>
    <property type="match status" value="1"/>
</dbReference>
<feature type="compositionally biased region" description="Polar residues" evidence="7">
    <location>
        <begin position="604"/>
        <end position="626"/>
    </location>
</feature>
<comment type="caution">
    <text evidence="8">The sequence shown here is derived from an EMBL/GenBank/DDBJ whole genome shotgun (WGS) entry which is preliminary data.</text>
</comment>
<dbReference type="Proteomes" id="UP001497525">
    <property type="component" value="Unassembled WGS sequence"/>
</dbReference>